<name>A0ABT3L8P6_9CYAN</name>
<keyword evidence="1" id="KW-0812">Transmembrane</keyword>
<keyword evidence="1" id="KW-1133">Transmembrane helix</keyword>
<dbReference type="EMBL" id="JAIHOM010000094">
    <property type="protein sequence ID" value="MCW6037868.1"/>
    <property type="molecule type" value="Genomic_DNA"/>
</dbReference>
<comment type="caution">
    <text evidence="2">The sequence shown here is derived from an EMBL/GenBank/DDBJ whole genome shotgun (WGS) entry which is preliminary data.</text>
</comment>
<evidence type="ECO:0000313" key="2">
    <source>
        <dbReference type="EMBL" id="MCW6037868.1"/>
    </source>
</evidence>
<evidence type="ECO:0000313" key="3">
    <source>
        <dbReference type="Proteomes" id="UP001526426"/>
    </source>
</evidence>
<dbReference type="Proteomes" id="UP001526426">
    <property type="component" value="Unassembled WGS sequence"/>
</dbReference>
<keyword evidence="3" id="KW-1185">Reference proteome</keyword>
<dbReference type="Pfam" id="PF07963">
    <property type="entry name" value="N_methyl"/>
    <property type="match status" value="1"/>
</dbReference>
<gene>
    <name evidence="2" type="primary">hpsB</name>
    <name evidence="2" type="ORF">K4A83_16535</name>
</gene>
<dbReference type="NCBIfam" id="NF038303">
    <property type="entry name" value="EPS_HpsB"/>
    <property type="match status" value="1"/>
</dbReference>
<feature type="transmembrane region" description="Helical" evidence="1">
    <location>
        <begin position="20"/>
        <end position="45"/>
    </location>
</feature>
<protein>
    <submittedName>
        <fullName evidence="2">Hormogonium polysaccharide secretion pseudopilin HpsB</fullName>
    </submittedName>
</protein>
<reference evidence="2 3" key="1">
    <citation type="submission" date="2021-08" db="EMBL/GenBank/DDBJ databases">
        <title>Draft genome sequence of Spirulina subsalsa with high tolerance to salinity and hype-accumulation of phycocyanin.</title>
        <authorList>
            <person name="Pei H."/>
            <person name="Jiang L."/>
        </authorList>
    </citation>
    <scope>NUCLEOTIDE SEQUENCE [LARGE SCALE GENOMIC DNA]</scope>
    <source>
        <strain evidence="2 3">FACHB-351</strain>
    </source>
</reference>
<evidence type="ECO:0000256" key="1">
    <source>
        <dbReference type="SAM" id="Phobius"/>
    </source>
</evidence>
<keyword evidence="1" id="KW-0472">Membrane</keyword>
<dbReference type="InterPro" id="IPR012902">
    <property type="entry name" value="N_methyl_site"/>
</dbReference>
<dbReference type="RefSeq" id="WP_265265744.1">
    <property type="nucleotide sequence ID" value="NZ_JAIHOM010000094.1"/>
</dbReference>
<organism evidence="2 3">
    <name type="scientific">Spirulina subsalsa FACHB-351</name>
    <dbReference type="NCBI Taxonomy" id="234711"/>
    <lineage>
        <taxon>Bacteria</taxon>
        <taxon>Bacillati</taxon>
        <taxon>Cyanobacteriota</taxon>
        <taxon>Cyanophyceae</taxon>
        <taxon>Spirulinales</taxon>
        <taxon>Spirulinaceae</taxon>
        <taxon>Spirulina</taxon>
    </lineage>
</organism>
<proteinExistence type="predicted"/>
<accession>A0ABT3L8P6</accession>
<sequence>MFLKKNSPKIHASPHAQGGFTIVESLLAIFVVGILLVAIGPVLGFSAATRFQARRIELGSQAGRSYLEALRSRSIPPPFIATSSTPEEALRNVPVPTGTTLNCDANSYCTTPAQTSTSSFFCVDGNNDGKCTNDQFNDFIIQASGVQRPSNPPITDNVLRADRGYFLGIRVYRADGFKPGSAFQRSTDTIRAQAKLTTGGLGNRNAPIMEFTTEITTSSTSYSDICRRLGGCQ</sequence>